<name>A0A7G7WBU8_9BACT</name>
<dbReference type="EMBL" id="CP060202">
    <property type="protein sequence ID" value="QNH63841.1"/>
    <property type="molecule type" value="Genomic_DNA"/>
</dbReference>
<dbReference type="RefSeq" id="WP_185889716.1">
    <property type="nucleotide sequence ID" value="NZ_CP060202.1"/>
</dbReference>
<dbReference type="AlphaFoldDB" id="A0A7G7WBU8"/>
<sequence>MTTLLVRPLLWSVLAFAGPSAAGLQTWAGTYQYEEEPVKALAGYSMSMMWKLDLQPQANKSLGGQLSVEGQQTFMKLKVRAAGTAQEAQIIFVQLVEGNNYQQHKPGDVLFRLRKDPTGKTVTYWGKLQPRLTETYKDGQVNFVRK</sequence>
<proteinExistence type="predicted"/>
<dbReference type="KEGG" id="hsk:H4317_08615"/>
<accession>A0A7G7WBU8</accession>
<gene>
    <name evidence="2" type="ORF">H4317_08615</name>
</gene>
<dbReference type="Proteomes" id="UP000515489">
    <property type="component" value="Chromosome"/>
</dbReference>
<evidence type="ECO:0000313" key="2">
    <source>
        <dbReference type="EMBL" id="QNH63841.1"/>
    </source>
</evidence>
<protein>
    <submittedName>
        <fullName evidence="2">Uncharacterized protein</fullName>
    </submittedName>
</protein>
<dbReference type="InterPro" id="IPR046033">
    <property type="entry name" value="DUF5991"/>
</dbReference>
<keyword evidence="3" id="KW-1185">Reference proteome</keyword>
<keyword evidence="1" id="KW-0732">Signal</keyword>
<evidence type="ECO:0000256" key="1">
    <source>
        <dbReference type="SAM" id="SignalP"/>
    </source>
</evidence>
<feature type="chain" id="PRO_5028962384" evidence="1">
    <location>
        <begin position="18"/>
        <end position="146"/>
    </location>
</feature>
<evidence type="ECO:0000313" key="3">
    <source>
        <dbReference type="Proteomes" id="UP000515489"/>
    </source>
</evidence>
<reference evidence="2 3" key="1">
    <citation type="submission" date="2020-08" db="EMBL/GenBank/DDBJ databases">
        <title>Hymenobacter sp. S2-20-2 genome sequencing.</title>
        <authorList>
            <person name="Jin L."/>
        </authorList>
    </citation>
    <scope>NUCLEOTIDE SEQUENCE [LARGE SCALE GENOMIC DNA]</scope>
    <source>
        <strain evidence="2 3">S2-20-2</strain>
    </source>
</reference>
<feature type="signal peptide" evidence="1">
    <location>
        <begin position="1"/>
        <end position="17"/>
    </location>
</feature>
<dbReference type="Pfam" id="PF19453">
    <property type="entry name" value="DUF5991"/>
    <property type="match status" value="1"/>
</dbReference>
<organism evidence="2 3">
    <name type="scientific">Hymenobacter sediminicola</name>
    <dbReference type="NCBI Taxonomy" id="2761579"/>
    <lineage>
        <taxon>Bacteria</taxon>
        <taxon>Pseudomonadati</taxon>
        <taxon>Bacteroidota</taxon>
        <taxon>Cytophagia</taxon>
        <taxon>Cytophagales</taxon>
        <taxon>Hymenobacteraceae</taxon>
        <taxon>Hymenobacter</taxon>
    </lineage>
</organism>